<dbReference type="SUPFAM" id="SSF54236">
    <property type="entry name" value="Ubiquitin-like"/>
    <property type="match status" value="3"/>
</dbReference>
<dbReference type="PROSITE" id="PS50053">
    <property type="entry name" value="UBIQUITIN_2"/>
    <property type="match status" value="3"/>
</dbReference>
<dbReference type="InterPro" id="IPR019956">
    <property type="entry name" value="Ubiquitin_dom"/>
</dbReference>
<evidence type="ECO:0000313" key="4">
    <source>
        <dbReference type="EMBL" id="PWA94031.1"/>
    </source>
</evidence>
<dbReference type="CDD" id="cd17039">
    <property type="entry name" value="Ubl_ubiquitin_like"/>
    <property type="match status" value="1"/>
</dbReference>
<keyword evidence="2" id="KW-0832">Ubl conjugation</keyword>
<organism evidence="4 5">
    <name type="scientific">Artemisia annua</name>
    <name type="common">Sweet wormwood</name>
    <dbReference type="NCBI Taxonomy" id="35608"/>
    <lineage>
        <taxon>Eukaryota</taxon>
        <taxon>Viridiplantae</taxon>
        <taxon>Streptophyta</taxon>
        <taxon>Embryophyta</taxon>
        <taxon>Tracheophyta</taxon>
        <taxon>Spermatophyta</taxon>
        <taxon>Magnoliopsida</taxon>
        <taxon>eudicotyledons</taxon>
        <taxon>Gunneridae</taxon>
        <taxon>Pentapetalae</taxon>
        <taxon>asterids</taxon>
        <taxon>campanulids</taxon>
        <taxon>Asterales</taxon>
        <taxon>Asteraceae</taxon>
        <taxon>Asteroideae</taxon>
        <taxon>Anthemideae</taxon>
        <taxon>Artemisiinae</taxon>
        <taxon>Artemisia</taxon>
    </lineage>
</organism>
<evidence type="ECO:0000256" key="1">
    <source>
        <dbReference type="ARBA" id="ARBA00022499"/>
    </source>
</evidence>
<protein>
    <submittedName>
        <fullName evidence="4">Polyubiquitin family protein</fullName>
    </submittedName>
</protein>
<feature type="domain" description="Ubiquitin-like" evidence="3">
    <location>
        <begin position="200"/>
        <end position="273"/>
    </location>
</feature>
<dbReference type="OrthoDB" id="1641503at2759"/>
<dbReference type="Pfam" id="PF00240">
    <property type="entry name" value="ubiquitin"/>
    <property type="match status" value="2"/>
</dbReference>
<evidence type="ECO:0000259" key="3">
    <source>
        <dbReference type="PROSITE" id="PS50053"/>
    </source>
</evidence>
<keyword evidence="5" id="KW-1185">Reference proteome</keyword>
<feature type="domain" description="Ubiquitin-like" evidence="3">
    <location>
        <begin position="32"/>
        <end position="112"/>
    </location>
</feature>
<dbReference type="SMART" id="SM00213">
    <property type="entry name" value="UBQ"/>
    <property type="match status" value="2"/>
</dbReference>
<dbReference type="Proteomes" id="UP000245207">
    <property type="component" value="Unassembled WGS sequence"/>
</dbReference>
<accession>A0A2U1Q7N8</accession>
<dbReference type="GO" id="GO:0003729">
    <property type="term" value="F:mRNA binding"/>
    <property type="evidence" value="ECO:0007669"/>
    <property type="project" value="UniProtKB-ARBA"/>
</dbReference>
<dbReference type="AlphaFoldDB" id="A0A2U1Q7N8"/>
<dbReference type="EMBL" id="PKPP01000340">
    <property type="protein sequence ID" value="PWA94031.1"/>
    <property type="molecule type" value="Genomic_DNA"/>
</dbReference>
<dbReference type="InterPro" id="IPR000626">
    <property type="entry name" value="Ubiquitin-like_dom"/>
</dbReference>
<dbReference type="InterPro" id="IPR029071">
    <property type="entry name" value="Ubiquitin-like_domsf"/>
</dbReference>
<dbReference type="PRINTS" id="PR00348">
    <property type="entry name" value="UBIQUITIN"/>
</dbReference>
<gene>
    <name evidence="4" type="ORF">CTI12_AA043750</name>
</gene>
<evidence type="ECO:0000256" key="2">
    <source>
        <dbReference type="ARBA" id="ARBA00022843"/>
    </source>
</evidence>
<dbReference type="PANTHER" id="PTHR10666">
    <property type="entry name" value="UBIQUITIN"/>
    <property type="match status" value="1"/>
</dbReference>
<comment type="caution">
    <text evidence="4">The sequence shown here is derived from an EMBL/GenBank/DDBJ whole genome shotgun (WGS) entry which is preliminary data.</text>
</comment>
<keyword evidence="1" id="KW-1017">Isopeptide bond</keyword>
<dbReference type="InterPro" id="IPR050158">
    <property type="entry name" value="Ubiquitin_ubiquitin-like"/>
</dbReference>
<proteinExistence type="predicted"/>
<reference evidence="4 5" key="1">
    <citation type="journal article" date="2018" name="Mol. Plant">
        <title>The genome of Artemisia annua provides insight into the evolution of Asteraceae family and artemisinin biosynthesis.</title>
        <authorList>
            <person name="Shen Q."/>
            <person name="Zhang L."/>
            <person name="Liao Z."/>
            <person name="Wang S."/>
            <person name="Yan T."/>
            <person name="Shi P."/>
            <person name="Liu M."/>
            <person name="Fu X."/>
            <person name="Pan Q."/>
            <person name="Wang Y."/>
            <person name="Lv Z."/>
            <person name="Lu X."/>
            <person name="Zhang F."/>
            <person name="Jiang W."/>
            <person name="Ma Y."/>
            <person name="Chen M."/>
            <person name="Hao X."/>
            <person name="Li L."/>
            <person name="Tang Y."/>
            <person name="Lv G."/>
            <person name="Zhou Y."/>
            <person name="Sun X."/>
            <person name="Brodelius P.E."/>
            <person name="Rose J.K.C."/>
            <person name="Tang K."/>
        </authorList>
    </citation>
    <scope>NUCLEOTIDE SEQUENCE [LARGE SCALE GENOMIC DNA]</scope>
    <source>
        <strain evidence="5">cv. Huhao1</strain>
        <tissue evidence="4">Leaf</tissue>
    </source>
</reference>
<name>A0A2U1Q7N8_ARTAN</name>
<dbReference type="STRING" id="35608.A0A2U1Q7N8"/>
<sequence>MQILVKTPATSNNGSIRDKLGINNLEEEEGAMKIFIRRVGQKTICLQGHKLKSYTICDVKLKLSKIKGFAPPYNQRLYFAGMLLENDMHRTLSKHNIYGGCTLDLVCALRGRRKIFVENGNIIIPLDDVFGYNTITEVKAMIQEKMLQADHHNYSSIKNLELVYGGEKLDDNLGVGYYYIQNESTLRLVDGDNPPMMEMMRIYVKIVAANYGIKTIDLQVKSSDTIENVRAKIQEKEDIPADKQLLFLPQTRLMDGLTLADYYIRNESTIHLIQILNC</sequence>
<evidence type="ECO:0000313" key="5">
    <source>
        <dbReference type="Proteomes" id="UP000245207"/>
    </source>
</evidence>
<dbReference type="Gene3D" id="3.10.20.90">
    <property type="entry name" value="Phosphatidylinositol 3-kinase Catalytic Subunit, Chain A, domain 1"/>
    <property type="match status" value="3"/>
</dbReference>
<feature type="domain" description="Ubiquitin-like" evidence="3">
    <location>
        <begin position="133"/>
        <end position="189"/>
    </location>
</feature>